<keyword evidence="3" id="KW-1185">Reference proteome</keyword>
<feature type="region of interest" description="Disordered" evidence="1">
    <location>
        <begin position="44"/>
        <end position="88"/>
    </location>
</feature>
<reference evidence="2 3" key="1">
    <citation type="submission" date="2023-11" db="EMBL/GenBank/DDBJ databases">
        <title>Halocaridina rubra genome assembly.</title>
        <authorList>
            <person name="Smith C."/>
        </authorList>
    </citation>
    <scope>NUCLEOTIDE SEQUENCE [LARGE SCALE GENOMIC DNA]</scope>
    <source>
        <strain evidence="2">EP-1</strain>
        <tissue evidence="2">Whole</tissue>
    </source>
</reference>
<evidence type="ECO:0000313" key="3">
    <source>
        <dbReference type="Proteomes" id="UP001381693"/>
    </source>
</evidence>
<evidence type="ECO:0000313" key="2">
    <source>
        <dbReference type="EMBL" id="KAK7069884.1"/>
    </source>
</evidence>
<sequence>MAAEVLSSQIELEKFSSGNMKAKNAGMNKKITANKNSGVCSKIKLSRGNERNVTPGLISPPNTGLTSKKTTSADESADDDKDGWITVG</sequence>
<dbReference type="AlphaFoldDB" id="A0AAN8WZ17"/>
<name>A0AAN8WZ17_HALRR</name>
<comment type="caution">
    <text evidence="2">The sequence shown here is derived from an EMBL/GenBank/DDBJ whole genome shotgun (WGS) entry which is preliminary data.</text>
</comment>
<organism evidence="2 3">
    <name type="scientific">Halocaridina rubra</name>
    <name type="common">Hawaiian red shrimp</name>
    <dbReference type="NCBI Taxonomy" id="373956"/>
    <lineage>
        <taxon>Eukaryota</taxon>
        <taxon>Metazoa</taxon>
        <taxon>Ecdysozoa</taxon>
        <taxon>Arthropoda</taxon>
        <taxon>Crustacea</taxon>
        <taxon>Multicrustacea</taxon>
        <taxon>Malacostraca</taxon>
        <taxon>Eumalacostraca</taxon>
        <taxon>Eucarida</taxon>
        <taxon>Decapoda</taxon>
        <taxon>Pleocyemata</taxon>
        <taxon>Caridea</taxon>
        <taxon>Atyoidea</taxon>
        <taxon>Atyidae</taxon>
        <taxon>Halocaridina</taxon>
    </lineage>
</organism>
<feature type="compositionally biased region" description="Polar residues" evidence="1">
    <location>
        <begin position="60"/>
        <end position="74"/>
    </location>
</feature>
<proteinExistence type="predicted"/>
<evidence type="ECO:0000256" key="1">
    <source>
        <dbReference type="SAM" id="MobiDB-lite"/>
    </source>
</evidence>
<dbReference type="EMBL" id="JAXCGZ010015719">
    <property type="protein sequence ID" value="KAK7069884.1"/>
    <property type="molecule type" value="Genomic_DNA"/>
</dbReference>
<gene>
    <name evidence="2" type="ORF">SK128_005435</name>
</gene>
<feature type="non-terminal residue" evidence="2">
    <location>
        <position position="88"/>
    </location>
</feature>
<protein>
    <submittedName>
        <fullName evidence="2">Uncharacterized protein</fullName>
    </submittedName>
</protein>
<accession>A0AAN8WZ17</accession>
<dbReference type="Proteomes" id="UP001381693">
    <property type="component" value="Unassembled WGS sequence"/>
</dbReference>